<dbReference type="AlphaFoldDB" id="F3CJV2"/>
<reference evidence="1 2" key="1">
    <citation type="journal article" date="2011" name="PLoS Pathog.">
        <title>Dynamic evolution of pathogenicity revealed by sequencing and comparative genomics of 19 Pseudomonas syringae isolates.</title>
        <authorList>
            <person name="Baltrus D.A."/>
            <person name="Nishimura M.T."/>
            <person name="Romanchuk A."/>
            <person name="Chang J.H."/>
            <person name="Mukhtar M.S."/>
            <person name="Cherkis K."/>
            <person name="Roach J."/>
            <person name="Grant S.R."/>
            <person name="Jones C.D."/>
            <person name="Dangl J.L."/>
        </authorList>
    </citation>
    <scope>NUCLEOTIDE SEQUENCE [LARGE SCALE GENOMIC DNA]</scope>
    <source>
        <strain evidence="2">race 4</strain>
    </source>
</reference>
<organism evidence="1 2">
    <name type="scientific">Pseudomonas savastanoi pv. glycinea str. race 4</name>
    <dbReference type="NCBI Taxonomy" id="875330"/>
    <lineage>
        <taxon>Bacteria</taxon>
        <taxon>Pseudomonadati</taxon>
        <taxon>Pseudomonadota</taxon>
        <taxon>Gammaproteobacteria</taxon>
        <taxon>Pseudomonadales</taxon>
        <taxon>Pseudomonadaceae</taxon>
        <taxon>Pseudomonas</taxon>
    </lineage>
</organism>
<protein>
    <submittedName>
        <fullName evidence="1">Uncharacterized protein</fullName>
    </submittedName>
</protein>
<feature type="non-terminal residue" evidence="1">
    <location>
        <position position="33"/>
    </location>
</feature>
<proteinExistence type="predicted"/>
<dbReference type="EMBL" id="ADWY01004250">
    <property type="protein sequence ID" value="EGH19544.1"/>
    <property type="molecule type" value="Genomic_DNA"/>
</dbReference>
<evidence type="ECO:0000313" key="2">
    <source>
        <dbReference type="Proteomes" id="UP000005466"/>
    </source>
</evidence>
<name>F3CJV2_PSESG</name>
<sequence length="33" mass="3800">GVGGFYYVHQTNLKATEYLKISGRTHVTVYEMH</sequence>
<comment type="caution">
    <text evidence="1">The sequence shown here is derived from an EMBL/GenBank/DDBJ whole genome shotgun (WGS) entry which is preliminary data.</text>
</comment>
<evidence type="ECO:0000313" key="1">
    <source>
        <dbReference type="EMBL" id="EGH19544.1"/>
    </source>
</evidence>
<dbReference type="HOGENOM" id="CLU_3386449_0_0_6"/>
<gene>
    <name evidence="1" type="ORF">Pgy4_41884</name>
</gene>
<accession>F3CJV2</accession>
<dbReference type="Proteomes" id="UP000005466">
    <property type="component" value="Unassembled WGS sequence"/>
</dbReference>
<feature type="non-terminal residue" evidence="1">
    <location>
        <position position="1"/>
    </location>
</feature>